<dbReference type="InterPro" id="IPR021109">
    <property type="entry name" value="Peptidase_aspartic_dom_sf"/>
</dbReference>
<evidence type="ECO:0000313" key="3">
    <source>
        <dbReference type="EMBL" id="CAJ1376699.1"/>
    </source>
</evidence>
<dbReference type="SUPFAM" id="SSF50630">
    <property type="entry name" value="Acid proteases"/>
    <property type="match status" value="1"/>
</dbReference>
<dbReference type="GO" id="GO:0006508">
    <property type="term" value="P:proteolysis"/>
    <property type="evidence" value="ECO:0007669"/>
    <property type="project" value="InterPro"/>
</dbReference>
<dbReference type="Pfam" id="PF00026">
    <property type="entry name" value="Asp"/>
    <property type="match status" value="1"/>
</dbReference>
<evidence type="ECO:0000313" key="4">
    <source>
        <dbReference type="Proteomes" id="UP001178507"/>
    </source>
</evidence>
<gene>
    <name evidence="3" type="ORF">EVOR1521_LOCUS5691</name>
</gene>
<reference evidence="3" key="1">
    <citation type="submission" date="2023-08" db="EMBL/GenBank/DDBJ databases">
        <authorList>
            <person name="Chen Y."/>
            <person name="Shah S."/>
            <person name="Dougan E. K."/>
            <person name="Thang M."/>
            <person name="Chan C."/>
        </authorList>
    </citation>
    <scope>NUCLEOTIDE SEQUENCE</scope>
</reference>
<proteinExistence type="inferred from homology"/>
<organism evidence="3 4">
    <name type="scientific">Effrenium voratum</name>
    <dbReference type="NCBI Taxonomy" id="2562239"/>
    <lineage>
        <taxon>Eukaryota</taxon>
        <taxon>Sar</taxon>
        <taxon>Alveolata</taxon>
        <taxon>Dinophyceae</taxon>
        <taxon>Suessiales</taxon>
        <taxon>Symbiodiniaceae</taxon>
        <taxon>Effrenium</taxon>
    </lineage>
</organism>
<dbReference type="PANTHER" id="PTHR47966">
    <property type="entry name" value="BETA-SITE APP-CLEAVING ENZYME, ISOFORM A-RELATED"/>
    <property type="match status" value="1"/>
</dbReference>
<dbReference type="PRINTS" id="PR00792">
    <property type="entry name" value="PEPSIN"/>
</dbReference>
<comment type="caution">
    <text evidence="3">The sequence shown here is derived from an EMBL/GenBank/DDBJ whole genome shotgun (WGS) entry which is preliminary data.</text>
</comment>
<evidence type="ECO:0000259" key="2">
    <source>
        <dbReference type="PROSITE" id="PS51767"/>
    </source>
</evidence>
<feature type="domain" description="Peptidase A1" evidence="2">
    <location>
        <begin position="1"/>
        <end position="121"/>
    </location>
</feature>
<dbReference type="InterPro" id="IPR001461">
    <property type="entry name" value="Aspartic_peptidase_A1"/>
</dbReference>
<sequence>MDAIVDTGTTFFTAQGRLFREVMSRLSVAPCNRLTEESHPNITYTLVNTAGSPRDFVITNKQYMLASSEGEEAECTPAFMLIDVPRAHGPGMVLGEVFLRIFFSVFDRGSGRVDEARLGLAASIHDASSKFRLKGLTRNQPVYHRPE</sequence>
<name>A0AA36HWL9_9DINO</name>
<dbReference type="Proteomes" id="UP001178507">
    <property type="component" value="Unassembled WGS sequence"/>
</dbReference>
<protein>
    <recommendedName>
        <fullName evidence="2">Peptidase A1 domain-containing protein</fullName>
    </recommendedName>
</protein>
<dbReference type="EMBL" id="CAUJNA010000413">
    <property type="protein sequence ID" value="CAJ1376699.1"/>
    <property type="molecule type" value="Genomic_DNA"/>
</dbReference>
<evidence type="ECO:0000256" key="1">
    <source>
        <dbReference type="ARBA" id="ARBA00007447"/>
    </source>
</evidence>
<dbReference type="AlphaFoldDB" id="A0AA36HWL9"/>
<dbReference type="InterPro" id="IPR033121">
    <property type="entry name" value="PEPTIDASE_A1"/>
</dbReference>
<comment type="similarity">
    <text evidence="1">Belongs to the peptidase A1 family.</text>
</comment>
<keyword evidence="4" id="KW-1185">Reference proteome</keyword>
<dbReference type="PROSITE" id="PS51767">
    <property type="entry name" value="PEPTIDASE_A1"/>
    <property type="match status" value="1"/>
</dbReference>
<dbReference type="GO" id="GO:0004190">
    <property type="term" value="F:aspartic-type endopeptidase activity"/>
    <property type="evidence" value="ECO:0007669"/>
    <property type="project" value="InterPro"/>
</dbReference>
<accession>A0AA36HWL9</accession>
<dbReference type="Gene3D" id="2.40.70.10">
    <property type="entry name" value="Acid Proteases"/>
    <property type="match status" value="1"/>
</dbReference>